<dbReference type="GO" id="GO:0008168">
    <property type="term" value="F:methyltransferase activity"/>
    <property type="evidence" value="ECO:0007669"/>
    <property type="project" value="UniProtKB-KW"/>
</dbReference>
<organism evidence="5 6">
    <name type="scientific">Aspergillus cavernicola</name>
    <dbReference type="NCBI Taxonomy" id="176166"/>
    <lineage>
        <taxon>Eukaryota</taxon>
        <taxon>Fungi</taxon>
        <taxon>Dikarya</taxon>
        <taxon>Ascomycota</taxon>
        <taxon>Pezizomycotina</taxon>
        <taxon>Eurotiomycetes</taxon>
        <taxon>Eurotiomycetidae</taxon>
        <taxon>Eurotiales</taxon>
        <taxon>Aspergillaceae</taxon>
        <taxon>Aspergillus</taxon>
        <taxon>Aspergillus subgen. Nidulantes</taxon>
    </lineage>
</organism>
<evidence type="ECO:0000256" key="1">
    <source>
        <dbReference type="ARBA" id="ARBA00022603"/>
    </source>
</evidence>
<dbReference type="PROSITE" id="PS51683">
    <property type="entry name" value="SAM_OMT_II"/>
    <property type="match status" value="1"/>
</dbReference>
<dbReference type="PANTHER" id="PTHR43712">
    <property type="entry name" value="PUTATIVE (AFU_ORTHOLOGUE AFUA_4G14580)-RELATED"/>
    <property type="match status" value="1"/>
</dbReference>
<dbReference type="Pfam" id="PF00891">
    <property type="entry name" value="Methyltransf_2"/>
    <property type="match status" value="1"/>
</dbReference>
<dbReference type="Gene3D" id="1.10.10.10">
    <property type="entry name" value="Winged helix-like DNA-binding domain superfamily/Winged helix DNA-binding domain"/>
    <property type="match status" value="1"/>
</dbReference>
<dbReference type="Gene3D" id="3.40.50.150">
    <property type="entry name" value="Vaccinia Virus protein VP39"/>
    <property type="match status" value="2"/>
</dbReference>
<feature type="domain" description="O-methyltransferase C-terminal" evidence="4">
    <location>
        <begin position="162"/>
        <end position="260"/>
    </location>
</feature>
<dbReference type="InterPro" id="IPR029063">
    <property type="entry name" value="SAM-dependent_MTases_sf"/>
</dbReference>
<dbReference type="SUPFAM" id="SSF53335">
    <property type="entry name" value="S-adenosyl-L-methionine-dependent methyltransferases"/>
    <property type="match status" value="1"/>
</dbReference>
<keyword evidence="6" id="KW-1185">Reference proteome</keyword>
<sequence>MSTILSSDLYSTSIVRLMRILCGLGIFKEVSVATFESTPLAKAYATGSPFKQIAIHLASHAPIAALMPNYFAEKGYNSPNDTFDGPFQYALSTKQHYFDWVASDPRLQHAFNTVMSTCPGNRGQDWFEFYPVEEKLRVSTPSDVLIVDVGGNIGEDLAQPEVIEAMDHDFFSPQPVKGAKAYYLRLVLHDWPDKQAKLILGHLRNAMTPGSVLLINETLVPESGVPLYDAWMDMTMLAVFSSLNRTETQFRELLGSVGFEVINVWKPEVAVPGSTALFEAVVQ</sequence>
<evidence type="ECO:0000313" key="6">
    <source>
        <dbReference type="Proteomes" id="UP001610335"/>
    </source>
</evidence>
<reference evidence="5 6" key="1">
    <citation type="submission" date="2024-07" db="EMBL/GenBank/DDBJ databases">
        <title>Section-level genome sequencing and comparative genomics of Aspergillus sections Usti and Cavernicolus.</title>
        <authorList>
            <consortium name="Lawrence Berkeley National Laboratory"/>
            <person name="Nybo J.L."/>
            <person name="Vesth T.C."/>
            <person name="Theobald S."/>
            <person name="Frisvad J.C."/>
            <person name="Larsen T.O."/>
            <person name="Kjaerboelling I."/>
            <person name="Rothschild-Mancinelli K."/>
            <person name="Lyhne E.K."/>
            <person name="Kogle M.E."/>
            <person name="Barry K."/>
            <person name="Clum A."/>
            <person name="Na H."/>
            <person name="Ledsgaard L."/>
            <person name="Lin J."/>
            <person name="Lipzen A."/>
            <person name="Kuo A."/>
            <person name="Riley R."/>
            <person name="Mondo S."/>
            <person name="LaButti K."/>
            <person name="Haridas S."/>
            <person name="Pangalinan J."/>
            <person name="Salamov A.A."/>
            <person name="Simmons B.A."/>
            <person name="Magnuson J.K."/>
            <person name="Chen J."/>
            <person name="Drula E."/>
            <person name="Henrissat B."/>
            <person name="Wiebenga A."/>
            <person name="Lubbers R.J."/>
            <person name="Gomes A.C."/>
            <person name="Makela M.R."/>
            <person name="Stajich J."/>
            <person name="Grigoriev I.V."/>
            <person name="Mortensen U.H."/>
            <person name="De vries R.P."/>
            <person name="Baker S.E."/>
            <person name="Andersen M.R."/>
        </authorList>
    </citation>
    <scope>NUCLEOTIDE SEQUENCE [LARGE SCALE GENOMIC DNA]</scope>
    <source>
        <strain evidence="5 6">CBS 600.67</strain>
    </source>
</reference>
<gene>
    <name evidence="5" type="ORF">BDW59DRAFT_163157</name>
</gene>
<keyword evidence="1 5" id="KW-0489">Methyltransferase</keyword>
<comment type="caution">
    <text evidence="5">The sequence shown here is derived from an EMBL/GenBank/DDBJ whole genome shotgun (WGS) entry which is preliminary data.</text>
</comment>
<dbReference type="InterPro" id="IPR036388">
    <property type="entry name" value="WH-like_DNA-bd_sf"/>
</dbReference>
<evidence type="ECO:0000259" key="4">
    <source>
        <dbReference type="Pfam" id="PF00891"/>
    </source>
</evidence>
<dbReference type="Proteomes" id="UP001610335">
    <property type="component" value="Unassembled WGS sequence"/>
</dbReference>
<keyword evidence="2" id="KW-0808">Transferase</keyword>
<dbReference type="InterPro" id="IPR016461">
    <property type="entry name" value="COMT-like"/>
</dbReference>
<name>A0ABR4I762_9EURO</name>
<dbReference type="PANTHER" id="PTHR43712:SF11">
    <property type="entry name" value="O-METHYLTRANSFERASE (AFU_ORTHOLOGUE AFUA_2G17820)-RELATED"/>
    <property type="match status" value="1"/>
</dbReference>
<accession>A0ABR4I762</accession>
<evidence type="ECO:0000256" key="2">
    <source>
        <dbReference type="ARBA" id="ARBA00022679"/>
    </source>
</evidence>
<dbReference type="InterPro" id="IPR001077">
    <property type="entry name" value="COMT_C"/>
</dbReference>
<proteinExistence type="predicted"/>
<evidence type="ECO:0000256" key="3">
    <source>
        <dbReference type="ARBA" id="ARBA00022691"/>
    </source>
</evidence>
<dbReference type="EMBL" id="JBFXLS010000051">
    <property type="protein sequence ID" value="KAL2823580.1"/>
    <property type="molecule type" value="Genomic_DNA"/>
</dbReference>
<dbReference type="GO" id="GO:0032259">
    <property type="term" value="P:methylation"/>
    <property type="evidence" value="ECO:0007669"/>
    <property type="project" value="UniProtKB-KW"/>
</dbReference>
<evidence type="ECO:0000313" key="5">
    <source>
        <dbReference type="EMBL" id="KAL2823580.1"/>
    </source>
</evidence>
<protein>
    <submittedName>
        <fullName evidence="5">S-adenosyl-L-methionine-dependent methyltransferase</fullName>
    </submittedName>
</protein>
<keyword evidence="3" id="KW-0949">S-adenosyl-L-methionine</keyword>